<dbReference type="OrthoDB" id="10549732at2759"/>
<dbReference type="Proteomes" id="UP000011715">
    <property type="component" value="Unassembled WGS sequence"/>
</dbReference>
<protein>
    <submittedName>
        <fullName evidence="2 3">Uncharacterized protein</fullName>
    </submittedName>
</protein>
<reference evidence="2" key="2">
    <citation type="submission" date="2010-05" db="EMBL/GenBank/DDBJ databases">
        <title>The Genome Sequence of Magnaporthe poae strain ATCC 64411.</title>
        <authorList>
            <consortium name="The Broad Institute Genome Sequencing Platform"/>
            <consortium name="Broad Institute Genome Sequencing Center for Infectious Disease"/>
            <person name="Ma L.-J."/>
            <person name="Dead R."/>
            <person name="Young S."/>
            <person name="Zeng Q."/>
            <person name="Koehrsen M."/>
            <person name="Alvarado L."/>
            <person name="Berlin A."/>
            <person name="Chapman S.B."/>
            <person name="Chen Z."/>
            <person name="Freedman E."/>
            <person name="Gellesch M."/>
            <person name="Goldberg J."/>
            <person name="Griggs A."/>
            <person name="Gujja S."/>
            <person name="Heilman E.R."/>
            <person name="Heiman D."/>
            <person name="Hepburn T."/>
            <person name="Howarth C."/>
            <person name="Jen D."/>
            <person name="Larson L."/>
            <person name="Mehta T."/>
            <person name="Neiman D."/>
            <person name="Pearson M."/>
            <person name="Roberts A."/>
            <person name="Saif S."/>
            <person name="Shea T."/>
            <person name="Shenoy N."/>
            <person name="Sisk P."/>
            <person name="Stolte C."/>
            <person name="Sykes S."/>
            <person name="Walk T."/>
            <person name="White J."/>
            <person name="Yandava C."/>
            <person name="Haas B."/>
            <person name="Nusbaum C."/>
            <person name="Birren B."/>
        </authorList>
    </citation>
    <scope>NUCLEOTIDE SEQUENCE</scope>
    <source>
        <strain evidence="2">ATCC 64411</strain>
    </source>
</reference>
<keyword evidence="4" id="KW-1185">Reference proteome</keyword>
<dbReference type="VEuPathDB" id="FungiDB:MAPG_03552"/>
<reference evidence="4" key="1">
    <citation type="submission" date="2010-05" db="EMBL/GenBank/DDBJ databases">
        <title>The genome sequence of Magnaporthe poae strain ATCC 64411.</title>
        <authorList>
            <person name="Ma L.-J."/>
            <person name="Dead R."/>
            <person name="Young S."/>
            <person name="Zeng Q."/>
            <person name="Koehrsen M."/>
            <person name="Alvarado L."/>
            <person name="Berlin A."/>
            <person name="Chapman S.B."/>
            <person name="Chen Z."/>
            <person name="Freedman E."/>
            <person name="Gellesch M."/>
            <person name="Goldberg J."/>
            <person name="Griggs A."/>
            <person name="Gujja S."/>
            <person name="Heilman E.R."/>
            <person name="Heiman D."/>
            <person name="Hepburn T."/>
            <person name="Howarth C."/>
            <person name="Jen D."/>
            <person name="Larson L."/>
            <person name="Mehta T."/>
            <person name="Neiman D."/>
            <person name="Pearson M."/>
            <person name="Roberts A."/>
            <person name="Saif S."/>
            <person name="Shea T."/>
            <person name="Shenoy N."/>
            <person name="Sisk P."/>
            <person name="Stolte C."/>
            <person name="Sykes S."/>
            <person name="Walk T."/>
            <person name="White J."/>
            <person name="Yandava C."/>
            <person name="Haas B."/>
            <person name="Nusbaum C."/>
            <person name="Birren B."/>
        </authorList>
    </citation>
    <scope>NUCLEOTIDE SEQUENCE [LARGE SCALE GENOMIC DNA]</scope>
    <source>
        <strain evidence="4">ATCC 64411 / 73-15</strain>
    </source>
</reference>
<dbReference type="eggNOG" id="ENOG502TCNA">
    <property type="taxonomic scope" value="Eukaryota"/>
</dbReference>
<evidence type="ECO:0000313" key="2">
    <source>
        <dbReference type="EMBL" id="KLU84511.1"/>
    </source>
</evidence>
<accession>A0A0C4DUB4</accession>
<feature type="region of interest" description="Disordered" evidence="1">
    <location>
        <begin position="225"/>
        <end position="255"/>
    </location>
</feature>
<reference evidence="3" key="5">
    <citation type="submission" date="2015-06" db="UniProtKB">
        <authorList>
            <consortium name="EnsemblFungi"/>
        </authorList>
    </citation>
    <scope>IDENTIFICATION</scope>
    <source>
        <strain evidence="3">ATCC 64411</strain>
    </source>
</reference>
<reference evidence="2" key="3">
    <citation type="submission" date="2011-03" db="EMBL/GenBank/DDBJ databases">
        <title>Annotation of Magnaporthe poae ATCC 64411.</title>
        <authorList>
            <person name="Ma L.-J."/>
            <person name="Dead R."/>
            <person name="Young S.K."/>
            <person name="Zeng Q."/>
            <person name="Gargeya S."/>
            <person name="Fitzgerald M."/>
            <person name="Haas B."/>
            <person name="Abouelleil A."/>
            <person name="Alvarado L."/>
            <person name="Arachchi H.M."/>
            <person name="Berlin A."/>
            <person name="Brown A."/>
            <person name="Chapman S.B."/>
            <person name="Chen Z."/>
            <person name="Dunbar C."/>
            <person name="Freedman E."/>
            <person name="Gearin G."/>
            <person name="Gellesch M."/>
            <person name="Goldberg J."/>
            <person name="Griggs A."/>
            <person name="Gujja S."/>
            <person name="Heiman D."/>
            <person name="Howarth C."/>
            <person name="Larson L."/>
            <person name="Lui A."/>
            <person name="MacDonald P.J.P."/>
            <person name="Mehta T."/>
            <person name="Montmayeur A."/>
            <person name="Murphy C."/>
            <person name="Neiman D."/>
            <person name="Pearson M."/>
            <person name="Priest M."/>
            <person name="Roberts A."/>
            <person name="Saif S."/>
            <person name="Shea T."/>
            <person name="Shenoy N."/>
            <person name="Sisk P."/>
            <person name="Stolte C."/>
            <person name="Sykes S."/>
            <person name="Yandava C."/>
            <person name="Wortman J."/>
            <person name="Nusbaum C."/>
            <person name="Birren B."/>
        </authorList>
    </citation>
    <scope>NUCLEOTIDE SEQUENCE</scope>
    <source>
        <strain evidence="2">ATCC 64411</strain>
    </source>
</reference>
<proteinExistence type="predicted"/>
<evidence type="ECO:0000256" key="1">
    <source>
        <dbReference type="SAM" id="MobiDB-lite"/>
    </source>
</evidence>
<evidence type="ECO:0000313" key="4">
    <source>
        <dbReference type="Proteomes" id="UP000011715"/>
    </source>
</evidence>
<reference evidence="3" key="4">
    <citation type="journal article" date="2015" name="G3 (Bethesda)">
        <title>Genome sequences of three phytopathogenic species of the Magnaporthaceae family of fungi.</title>
        <authorList>
            <person name="Okagaki L.H."/>
            <person name="Nunes C.C."/>
            <person name="Sailsbery J."/>
            <person name="Clay B."/>
            <person name="Brown D."/>
            <person name="John T."/>
            <person name="Oh Y."/>
            <person name="Young N."/>
            <person name="Fitzgerald M."/>
            <person name="Haas B.J."/>
            <person name="Zeng Q."/>
            <person name="Young S."/>
            <person name="Adiconis X."/>
            <person name="Fan L."/>
            <person name="Levin J.Z."/>
            <person name="Mitchell T.K."/>
            <person name="Okubara P.A."/>
            <person name="Farman M.L."/>
            <person name="Kohn L.M."/>
            <person name="Birren B."/>
            <person name="Ma L.-J."/>
            <person name="Dean R.A."/>
        </authorList>
    </citation>
    <scope>NUCLEOTIDE SEQUENCE</scope>
    <source>
        <strain evidence="3">ATCC 64411 / 73-15</strain>
    </source>
</reference>
<feature type="compositionally biased region" description="Pro residues" evidence="1">
    <location>
        <begin position="230"/>
        <end position="243"/>
    </location>
</feature>
<dbReference type="EMBL" id="GL876968">
    <property type="protein sequence ID" value="KLU84511.1"/>
    <property type="molecule type" value="Genomic_DNA"/>
</dbReference>
<dbReference type="EnsemblFungi" id="MAPG_03552T0">
    <property type="protein sequence ID" value="MAPG_03552T0"/>
    <property type="gene ID" value="MAPG_03552"/>
</dbReference>
<sequence length="440" mass="48797">MSPSSETPGSNPAVAYLSRHAARIVAPISLIELDSAFLDLAHPCFVTFCSGQLNGQSRAPRFRRSPTHLPAPDPATLCVDKGNVAADLAKTRVSTGLLVGLWLPQGPVAEATPAQEEQLSQARMSFAASPYSHPVIKPAEGQTIYPVCVTMNTAAAIRHRADFYVLTEPDKGGLLHGFWETTSMDDTYFFPAYRDDIMCKSQAARRSHVRNLVYQAFRDLENQDAQPLKTPKPPQPAQPPPARPQRATRLSTGAQARANYRYEPINLEMEVDDEDMADESTIQPVEEPVTKSVEPVKMSDRAAKGTAEDMADQDLLWVLIKNRDLPITKKAIFEAWEDFAIQHPDFLDSLTNGFETEEPSMADITAMVHGLRTVDHQVPIVYLRPWAYAFLEVWNKWPNMPENSDGQMNLASTVAKQTYSFVKGQLGRSVQRILVGSYGT</sequence>
<dbReference type="AlphaFoldDB" id="A0A0C4DUB4"/>
<dbReference type="EMBL" id="ADBL01000851">
    <property type="status" value="NOT_ANNOTATED_CDS"/>
    <property type="molecule type" value="Genomic_DNA"/>
</dbReference>
<gene>
    <name evidence="2" type="ORF">MAPG_03552</name>
</gene>
<name>A0A0C4DUB4_MAGP6</name>
<organism evidence="3 4">
    <name type="scientific">Magnaporthiopsis poae (strain ATCC 64411 / 73-15)</name>
    <name type="common">Kentucky bluegrass fungus</name>
    <name type="synonym">Magnaporthe poae</name>
    <dbReference type="NCBI Taxonomy" id="644358"/>
    <lineage>
        <taxon>Eukaryota</taxon>
        <taxon>Fungi</taxon>
        <taxon>Dikarya</taxon>
        <taxon>Ascomycota</taxon>
        <taxon>Pezizomycotina</taxon>
        <taxon>Sordariomycetes</taxon>
        <taxon>Sordariomycetidae</taxon>
        <taxon>Magnaporthales</taxon>
        <taxon>Magnaporthaceae</taxon>
        <taxon>Magnaporthiopsis</taxon>
    </lineage>
</organism>
<evidence type="ECO:0000313" key="3">
    <source>
        <dbReference type="EnsemblFungi" id="MAPG_03552T0"/>
    </source>
</evidence>